<feature type="region of interest" description="Disordered" evidence="11">
    <location>
        <begin position="1"/>
        <end position="87"/>
    </location>
</feature>
<feature type="compositionally biased region" description="Polar residues" evidence="11">
    <location>
        <begin position="706"/>
        <end position="718"/>
    </location>
</feature>
<keyword evidence="8" id="KW-0804">Transcription</keyword>
<keyword evidence="3" id="KW-0479">Metal-binding</keyword>
<evidence type="ECO:0000256" key="1">
    <source>
        <dbReference type="ARBA" id="ARBA00004123"/>
    </source>
</evidence>
<dbReference type="InterPro" id="IPR000433">
    <property type="entry name" value="Znf_ZZ"/>
</dbReference>
<feature type="compositionally biased region" description="Polar residues" evidence="11">
    <location>
        <begin position="821"/>
        <end position="830"/>
    </location>
</feature>
<evidence type="ECO:0000256" key="10">
    <source>
        <dbReference type="PROSITE-ProRule" id="PRU00228"/>
    </source>
</evidence>
<evidence type="ECO:0000259" key="15">
    <source>
        <dbReference type="PROSITE" id="PS51293"/>
    </source>
</evidence>
<dbReference type="PROSITE" id="PS50090">
    <property type="entry name" value="MYB_LIKE"/>
    <property type="match status" value="1"/>
</dbReference>
<dbReference type="PROSITE" id="PS51294">
    <property type="entry name" value="HTH_MYB"/>
    <property type="match status" value="1"/>
</dbReference>
<dbReference type="Pfam" id="PF16495">
    <property type="entry name" value="SWIRM-assoc_1"/>
    <property type="match status" value="1"/>
</dbReference>
<feature type="region of interest" description="Disordered" evidence="11">
    <location>
        <begin position="862"/>
        <end position="938"/>
    </location>
</feature>
<protein>
    <submittedName>
        <fullName evidence="18">SWI/SNF complex subunit SWI3D-like</fullName>
    </submittedName>
</protein>
<dbReference type="InterPro" id="IPR043145">
    <property type="entry name" value="Znf_ZZ_sf"/>
</dbReference>
<evidence type="ECO:0000256" key="7">
    <source>
        <dbReference type="ARBA" id="ARBA00023125"/>
    </source>
</evidence>
<feature type="domain" description="Myb-like" evidence="12">
    <location>
        <begin position="361"/>
        <end position="411"/>
    </location>
</feature>
<keyword evidence="4 10" id="KW-0863">Zinc-finger</keyword>
<dbReference type="Pfam" id="PF00569">
    <property type="entry name" value="ZZ"/>
    <property type="match status" value="1"/>
</dbReference>
<dbReference type="SUPFAM" id="SSF57850">
    <property type="entry name" value="RING/U-box"/>
    <property type="match status" value="1"/>
</dbReference>
<dbReference type="GO" id="GO:0003677">
    <property type="term" value="F:DNA binding"/>
    <property type="evidence" value="ECO:0007669"/>
    <property type="project" value="UniProtKB-KW"/>
</dbReference>
<evidence type="ECO:0000313" key="17">
    <source>
        <dbReference type="Proteomes" id="UP000504608"/>
    </source>
</evidence>
<dbReference type="GO" id="GO:0005634">
    <property type="term" value="C:nucleus"/>
    <property type="evidence" value="ECO:0007669"/>
    <property type="project" value="UniProtKB-SubCell"/>
</dbReference>
<comment type="subcellular location">
    <subcellularLocation>
        <location evidence="1">Nucleus</location>
    </subcellularLocation>
</comment>
<keyword evidence="5" id="KW-0862">Zinc</keyword>
<dbReference type="OrthoDB" id="118550at2759"/>
<evidence type="ECO:0000256" key="3">
    <source>
        <dbReference type="ARBA" id="ARBA00022723"/>
    </source>
</evidence>
<dbReference type="PANTHER" id="PTHR12802:SF41">
    <property type="entry name" value="BRAHMA ASSOCIATED PROTEIN 155 KDA"/>
    <property type="match status" value="1"/>
</dbReference>
<organism evidence="17 18">
    <name type="scientific">Cucurbita maxima</name>
    <name type="common">Pumpkin</name>
    <name type="synonym">Winter squash</name>
    <dbReference type="NCBI Taxonomy" id="3661"/>
    <lineage>
        <taxon>Eukaryota</taxon>
        <taxon>Viridiplantae</taxon>
        <taxon>Streptophyta</taxon>
        <taxon>Embryophyta</taxon>
        <taxon>Tracheophyta</taxon>
        <taxon>Spermatophyta</taxon>
        <taxon>Magnoliopsida</taxon>
        <taxon>eudicotyledons</taxon>
        <taxon>Gunneridae</taxon>
        <taxon>Pentapetalae</taxon>
        <taxon>rosids</taxon>
        <taxon>fabids</taxon>
        <taxon>Cucurbitales</taxon>
        <taxon>Cucurbitaceae</taxon>
        <taxon>Cucurbiteae</taxon>
        <taxon>Cucurbita</taxon>
    </lineage>
</organism>
<name>A0A6J1I5J3_CUCMA</name>
<feature type="domain" description="ZZ-type" evidence="13">
    <location>
        <begin position="307"/>
        <end position="361"/>
    </location>
</feature>
<gene>
    <name evidence="18" type="primary">LOC111469426</name>
</gene>
<dbReference type="RefSeq" id="XP_022970454.1">
    <property type="nucleotide sequence ID" value="XM_023114686.1"/>
</dbReference>
<evidence type="ECO:0000259" key="14">
    <source>
        <dbReference type="PROSITE" id="PS50934"/>
    </source>
</evidence>
<keyword evidence="6" id="KW-0805">Transcription regulation</keyword>
<evidence type="ECO:0000256" key="8">
    <source>
        <dbReference type="ARBA" id="ARBA00023163"/>
    </source>
</evidence>
<feature type="compositionally biased region" description="Basic and acidic residues" evidence="11">
    <location>
        <begin position="688"/>
        <end position="705"/>
    </location>
</feature>
<feature type="domain" description="SANT" evidence="15">
    <location>
        <begin position="364"/>
        <end position="415"/>
    </location>
</feature>
<dbReference type="KEGG" id="cmax:111469426"/>
<feature type="compositionally biased region" description="Basic and acidic residues" evidence="11">
    <location>
        <begin position="450"/>
        <end position="472"/>
    </location>
</feature>
<feature type="compositionally biased region" description="Basic residues" evidence="11">
    <location>
        <begin position="26"/>
        <end position="37"/>
    </location>
</feature>
<feature type="compositionally biased region" description="Low complexity" evidence="11">
    <location>
        <begin position="76"/>
        <end position="87"/>
    </location>
</feature>
<dbReference type="InterPro" id="IPR032451">
    <property type="entry name" value="SMARCC_C"/>
</dbReference>
<dbReference type="SUPFAM" id="SSF46689">
    <property type="entry name" value="Homeodomain-like"/>
    <property type="match status" value="2"/>
</dbReference>
<evidence type="ECO:0000256" key="9">
    <source>
        <dbReference type="ARBA" id="ARBA00023242"/>
    </source>
</evidence>
<dbReference type="PROSITE" id="PS50135">
    <property type="entry name" value="ZF_ZZ_2"/>
    <property type="match status" value="1"/>
</dbReference>
<dbReference type="PROSITE" id="PS01357">
    <property type="entry name" value="ZF_ZZ_1"/>
    <property type="match status" value="1"/>
</dbReference>
<dbReference type="Gene3D" id="1.10.10.60">
    <property type="entry name" value="Homeodomain-like"/>
    <property type="match status" value="1"/>
</dbReference>
<keyword evidence="17" id="KW-1185">Reference proteome</keyword>
<dbReference type="CDD" id="cd02336">
    <property type="entry name" value="ZZ_RSC8"/>
    <property type="match status" value="1"/>
</dbReference>
<dbReference type="InterPro" id="IPR041984">
    <property type="entry name" value="Rsc8/Ssr1/Ssr2_ZZ"/>
</dbReference>
<sequence length="1068" mass="117301">MEEKRRDAGNLPANTTDSPSSEPPSSRRRAGAQKRKVSALGGSNSSSAPSKRVTRDKFALLHPPNHNGPFTRARLGPNNGAGTASGNAAEGISAAGSVKVEGSFLHSEVQRGDTLVAAAEELNKASRLANLEASFVADFESIKSRGMNAHVVPNHCGWFSWTKVHPIEERSMPSFFSGNSGTRSPDIYIEIRNWIMKKFHANPSTQIESKDVSEMEIGELEARQEVMEFLDHWGLINFHPFLSADSTSTSDVDDENQKDSLVEKLFHFETLESSPSVVPKTNVTTAPPRLLRESAISEEMVRPEGPSVEYHCNSCSGDCSRKRYHCQKQADFDLCSECFNNGKFDSDMSSSDFILMESAEVPGASGGKWTDQETLLLLEALELYKENWNEIAEHVATKTKAQCILHFIQMPIEDSFLESENNDEVGAKETVVPPSNENDSSVPMDITESMDNKTTRKEASNVENASKEDTVEVKVGQDNSKSKDVEVKAALDNSKSEDGGQKVSEDIALNALREAFEAIGYVLTSDQHPLSFSGVGNPVMALAAFLARLVGSDVAGASAHFSLKSISQKSPSLDLATRHCFILEDPLDDKAQANSERVVNVEAQQNVNEQCEKQRKDNSTSVLDDRALSTTNIDYKNGESETEETTMENRNSSDATKEHDPMVNHGSDGTNKLKELTEPEAQQNVNEQCEKQRKDNSTSVLDDRALSTTNIDYKNGESVTEETTMENRNSSDATKEHDPMVNHGSDGTNKLKELTEPEVPKDDRTGIVKETENMESKLTTNTFEKLGEETSFEKPSQSTLLSKDIHISDLQYAEKTEIQRQDPSPSVNTSKIDDVPNPLPSVNELQPLFAATSVKVASSDVAMVSDPRDKSEPAQTETSKSLVDQGASKVSDSLPTEENATPQPVKQNPVLDKGTDDNQSKNNEEENSKCTSKKEEKVDKLKRAAVTTLAAAAVKAKVLANQEEDQIRQLAMILIEKQLHKLESKLAFFNDMDNVSMRVREQLDRSKQRLFQERAQIIAARLGLPASASRGVAPVLPGNRMARNFPNSVPKPPMGMAPQRPPTSGPRV</sequence>
<dbReference type="GO" id="GO:0008270">
    <property type="term" value="F:zinc ion binding"/>
    <property type="evidence" value="ECO:0007669"/>
    <property type="project" value="UniProtKB-KW"/>
</dbReference>
<dbReference type="CDD" id="cd00167">
    <property type="entry name" value="SANT"/>
    <property type="match status" value="1"/>
</dbReference>
<keyword evidence="2" id="KW-0217">Developmental protein</keyword>
<dbReference type="PANTHER" id="PTHR12802">
    <property type="entry name" value="SWI/SNF COMPLEX-RELATED"/>
    <property type="match status" value="1"/>
</dbReference>
<dbReference type="GeneID" id="111469426"/>
<feature type="compositionally biased region" description="Pro residues" evidence="11">
    <location>
        <begin position="1049"/>
        <end position="1068"/>
    </location>
</feature>
<dbReference type="InterPro" id="IPR009057">
    <property type="entry name" value="Homeodomain-like_sf"/>
</dbReference>
<keyword evidence="7" id="KW-0238">DNA-binding</keyword>
<feature type="domain" description="HTH myb-type" evidence="16">
    <location>
        <begin position="367"/>
        <end position="415"/>
    </location>
</feature>
<dbReference type="Proteomes" id="UP000504608">
    <property type="component" value="Unplaced"/>
</dbReference>
<evidence type="ECO:0000256" key="11">
    <source>
        <dbReference type="SAM" id="MobiDB-lite"/>
    </source>
</evidence>
<proteinExistence type="predicted"/>
<feature type="compositionally biased region" description="Basic and acidic residues" evidence="11">
    <location>
        <begin position="749"/>
        <end position="773"/>
    </location>
</feature>
<feature type="region of interest" description="Disordered" evidence="11">
    <location>
        <begin position="1035"/>
        <end position="1068"/>
    </location>
</feature>
<dbReference type="InterPro" id="IPR017930">
    <property type="entry name" value="Myb_dom"/>
</dbReference>
<evidence type="ECO:0000256" key="2">
    <source>
        <dbReference type="ARBA" id="ARBA00022473"/>
    </source>
</evidence>
<dbReference type="SMART" id="SM00717">
    <property type="entry name" value="SANT"/>
    <property type="match status" value="1"/>
</dbReference>
<feature type="region of interest" description="Disordered" evidence="11">
    <location>
        <begin position="603"/>
        <end position="773"/>
    </location>
</feature>
<dbReference type="Pfam" id="PF04433">
    <property type="entry name" value="SWIRM"/>
    <property type="match status" value="1"/>
</dbReference>
<dbReference type="AlphaFoldDB" id="A0A6J1I5J3"/>
<dbReference type="SMART" id="SM00291">
    <property type="entry name" value="ZnF_ZZ"/>
    <property type="match status" value="1"/>
</dbReference>
<evidence type="ECO:0000259" key="13">
    <source>
        <dbReference type="PROSITE" id="PS50135"/>
    </source>
</evidence>
<feature type="compositionally biased region" description="Basic and acidic residues" evidence="11">
    <location>
        <begin position="610"/>
        <end position="627"/>
    </location>
</feature>
<dbReference type="FunFam" id="1.10.10.60:FF:000014">
    <property type="entry name" value="SWI/SNF complex subunit SMARCC2 isoform C"/>
    <property type="match status" value="1"/>
</dbReference>
<feature type="region of interest" description="Disordered" evidence="11">
    <location>
        <begin position="427"/>
        <end position="486"/>
    </location>
</feature>
<dbReference type="InterPro" id="IPR001005">
    <property type="entry name" value="SANT/Myb"/>
</dbReference>
<reference evidence="18" key="1">
    <citation type="submission" date="2025-08" db="UniProtKB">
        <authorList>
            <consortium name="RefSeq"/>
        </authorList>
    </citation>
    <scope>IDENTIFICATION</scope>
    <source>
        <tissue evidence="18">Young leaves</tissue>
    </source>
</reference>
<dbReference type="PROSITE" id="PS51293">
    <property type="entry name" value="SANT"/>
    <property type="match status" value="1"/>
</dbReference>
<evidence type="ECO:0000256" key="5">
    <source>
        <dbReference type="ARBA" id="ARBA00022833"/>
    </source>
</evidence>
<feature type="region of interest" description="Disordered" evidence="11">
    <location>
        <begin position="812"/>
        <end position="839"/>
    </location>
</feature>
<evidence type="ECO:0000256" key="4">
    <source>
        <dbReference type="ARBA" id="ARBA00022771"/>
    </source>
</evidence>
<dbReference type="InterPro" id="IPR036388">
    <property type="entry name" value="WH-like_DNA-bd_sf"/>
</dbReference>
<evidence type="ECO:0000259" key="16">
    <source>
        <dbReference type="PROSITE" id="PS51294"/>
    </source>
</evidence>
<evidence type="ECO:0000313" key="18">
    <source>
        <dbReference type="RefSeq" id="XP_022970454.1"/>
    </source>
</evidence>
<dbReference type="Gene3D" id="3.30.60.90">
    <property type="match status" value="1"/>
</dbReference>
<feature type="compositionally biased region" description="Polar residues" evidence="11">
    <location>
        <begin position="873"/>
        <end position="906"/>
    </location>
</feature>
<evidence type="ECO:0000256" key="6">
    <source>
        <dbReference type="ARBA" id="ARBA00023015"/>
    </source>
</evidence>
<feature type="compositionally biased region" description="Basic and acidic residues" evidence="11">
    <location>
        <begin position="913"/>
        <end position="938"/>
    </location>
</feature>
<accession>A0A6J1I5J3</accession>
<dbReference type="InterPro" id="IPR007526">
    <property type="entry name" value="SWIRM"/>
</dbReference>
<dbReference type="Pfam" id="PF00249">
    <property type="entry name" value="Myb_DNA-binding"/>
    <property type="match status" value="1"/>
</dbReference>
<dbReference type="PROSITE" id="PS50934">
    <property type="entry name" value="SWIRM"/>
    <property type="match status" value="1"/>
</dbReference>
<feature type="domain" description="SWIRM" evidence="14">
    <location>
        <begin position="150"/>
        <end position="247"/>
    </location>
</feature>
<dbReference type="Gene3D" id="1.10.10.10">
    <property type="entry name" value="Winged helix-like DNA-binding domain superfamily/Winged helix DNA-binding domain"/>
    <property type="match status" value="1"/>
</dbReference>
<evidence type="ECO:0000259" key="12">
    <source>
        <dbReference type="PROSITE" id="PS50090"/>
    </source>
</evidence>
<keyword evidence="9" id="KW-0539">Nucleus</keyword>
<dbReference type="InterPro" id="IPR017884">
    <property type="entry name" value="SANT_dom"/>
</dbReference>